<reference evidence="1" key="1">
    <citation type="journal article" date="2016" name="Nat. Genet.">
        <title>A high-quality carrot genome assembly provides new insights into carotenoid accumulation and asterid genome evolution.</title>
        <authorList>
            <person name="Iorizzo M."/>
            <person name="Ellison S."/>
            <person name="Senalik D."/>
            <person name="Zeng P."/>
            <person name="Satapoomin P."/>
            <person name="Huang J."/>
            <person name="Bowman M."/>
            <person name="Iovene M."/>
            <person name="Sanseverino W."/>
            <person name="Cavagnaro P."/>
            <person name="Yildiz M."/>
            <person name="Macko-Podgorni A."/>
            <person name="Moranska E."/>
            <person name="Grzebelus E."/>
            <person name="Grzebelus D."/>
            <person name="Ashrafi H."/>
            <person name="Zheng Z."/>
            <person name="Cheng S."/>
            <person name="Spooner D."/>
            <person name="Van Deynze A."/>
            <person name="Simon P."/>
        </authorList>
    </citation>
    <scope>NUCLEOTIDE SEQUENCE</scope>
    <source>
        <tissue evidence="1">Leaf</tissue>
    </source>
</reference>
<dbReference type="InterPro" id="IPR002156">
    <property type="entry name" value="RNaseH_domain"/>
</dbReference>
<name>A0A165WBN9_DAUCS</name>
<reference evidence="1" key="2">
    <citation type="submission" date="2022-03" db="EMBL/GenBank/DDBJ databases">
        <title>Draft title - Genomic analysis of global carrot germplasm unveils the trajectory of domestication and the origin of high carotenoid orange carrot.</title>
        <authorList>
            <person name="Iorizzo M."/>
            <person name="Ellison S."/>
            <person name="Senalik D."/>
            <person name="Macko-Podgorni A."/>
            <person name="Grzebelus D."/>
            <person name="Bostan H."/>
            <person name="Rolling W."/>
            <person name="Curaba J."/>
            <person name="Simon P."/>
        </authorList>
    </citation>
    <scope>NUCLEOTIDE SEQUENCE</scope>
    <source>
        <tissue evidence="1">Leaf</tissue>
    </source>
</reference>
<dbReference type="PANTHER" id="PTHR47723:SF19">
    <property type="entry name" value="POLYNUCLEOTIDYL TRANSFERASE, RIBONUCLEASE H-LIKE SUPERFAMILY PROTEIN"/>
    <property type="match status" value="1"/>
</dbReference>
<dbReference type="AlphaFoldDB" id="A0A165WBN9"/>
<accession>A0A165WBN9</accession>
<dbReference type="InterPro" id="IPR053151">
    <property type="entry name" value="RNase_H-like"/>
</dbReference>
<dbReference type="Proteomes" id="UP000077755">
    <property type="component" value="Chromosome 4"/>
</dbReference>
<sequence length="181" mass="20717">MNIHWVPPPHGMVKVNCHGVTLQEIAANGNTSGLGVNLRRTNENMISCVAGSMRKLSPLGNQLWAVFSGMRRAFLGDSRRVIIETDNLEAFGAIKLPNANATVEISSIVQQILLLKNNPTWNCSIRFVYSRRNKVAQWRRVWLRITSQLQVSSWPPWCLVYKSQKSRMLRLRMIWMSRTVQ</sequence>
<dbReference type="Gramene" id="KZM97351">
    <property type="protein sequence ID" value="KZM97351"/>
    <property type="gene ID" value="DCAR_015287"/>
</dbReference>
<gene>
    <name evidence="1" type="ORF">DCAR_0415501</name>
</gene>
<evidence type="ECO:0000313" key="2">
    <source>
        <dbReference type="Proteomes" id="UP000077755"/>
    </source>
</evidence>
<dbReference type="PANTHER" id="PTHR47723">
    <property type="entry name" value="OS05G0353850 PROTEIN"/>
    <property type="match status" value="1"/>
</dbReference>
<keyword evidence="2" id="KW-1185">Reference proteome</keyword>
<evidence type="ECO:0000313" key="1">
    <source>
        <dbReference type="EMBL" id="WOG96170.1"/>
    </source>
</evidence>
<dbReference type="Pfam" id="PF13456">
    <property type="entry name" value="RVT_3"/>
    <property type="match status" value="1"/>
</dbReference>
<protein>
    <submittedName>
        <fullName evidence="1">Uncharacterized protein</fullName>
    </submittedName>
</protein>
<dbReference type="EMBL" id="CP093346">
    <property type="protein sequence ID" value="WOG96170.1"/>
    <property type="molecule type" value="Genomic_DNA"/>
</dbReference>
<dbReference type="GO" id="GO:0004523">
    <property type="term" value="F:RNA-DNA hybrid ribonuclease activity"/>
    <property type="evidence" value="ECO:0007669"/>
    <property type="project" value="InterPro"/>
</dbReference>
<proteinExistence type="predicted"/>
<dbReference type="GO" id="GO:0003676">
    <property type="term" value="F:nucleic acid binding"/>
    <property type="evidence" value="ECO:0007669"/>
    <property type="project" value="InterPro"/>
</dbReference>
<organism evidence="1 2">
    <name type="scientific">Daucus carota subsp. sativus</name>
    <name type="common">Carrot</name>
    <dbReference type="NCBI Taxonomy" id="79200"/>
    <lineage>
        <taxon>Eukaryota</taxon>
        <taxon>Viridiplantae</taxon>
        <taxon>Streptophyta</taxon>
        <taxon>Embryophyta</taxon>
        <taxon>Tracheophyta</taxon>
        <taxon>Spermatophyta</taxon>
        <taxon>Magnoliopsida</taxon>
        <taxon>eudicotyledons</taxon>
        <taxon>Gunneridae</taxon>
        <taxon>Pentapetalae</taxon>
        <taxon>asterids</taxon>
        <taxon>campanulids</taxon>
        <taxon>Apiales</taxon>
        <taxon>Apiaceae</taxon>
        <taxon>Apioideae</taxon>
        <taxon>Scandiceae</taxon>
        <taxon>Daucinae</taxon>
        <taxon>Daucus</taxon>
        <taxon>Daucus sect. Daucus</taxon>
    </lineage>
</organism>